<organism evidence="1 2">
    <name type="scientific">Actinoplanes lobatus</name>
    <dbReference type="NCBI Taxonomy" id="113568"/>
    <lineage>
        <taxon>Bacteria</taxon>
        <taxon>Bacillati</taxon>
        <taxon>Actinomycetota</taxon>
        <taxon>Actinomycetes</taxon>
        <taxon>Micromonosporales</taxon>
        <taxon>Micromonosporaceae</taxon>
        <taxon>Actinoplanes</taxon>
    </lineage>
</organism>
<reference evidence="1 2" key="1">
    <citation type="submission" date="2021-01" db="EMBL/GenBank/DDBJ databases">
        <title>Whole genome shotgun sequence of Actinoplanes lobatus NBRC 12513.</title>
        <authorList>
            <person name="Komaki H."/>
            <person name="Tamura T."/>
        </authorList>
    </citation>
    <scope>NUCLEOTIDE SEQUENCE [LARGE SCALE GENOMIC DNA]</scope>
    <source>
        <strain evidence="1 2">NBRC 12513</strain>
    </source>
</reference>
<accession>A0ABQ4AX04</accession>
<dbReference type="EMBL" id="BOMP01000166">
    <property type="protein sequence ID" value="GIE45572.1"/>
    <property type="molecule type" value="Genomic_DNA"/>
</dbReference>
<gene>
    <name evidence="1" type="ORF">Alo02nite_84700</name>
</gene>
<evidence type="ECO:0000313" key="1">
    <source>
        <dbReference type="EMBL" id="GIE45572.1"/>
    </source>
</evidence>
<name>A0ABQ4AX04_9ACTN</name>
<evidence type="ECO:0000313" key="2">
    <source>
        <dbReference type="Proteomes" id="UP000631312"/>
    </source>
</evidence>
<proteinExistence type="predicted"/>
<dbReference type="Proteomes" id="UP000631312">
    <property type="component" value="Unassembled WGS sequence"/>
</dbReference>
<comment type="caution">
    <text evidence="1">The sequence shown here is derived from an EMBL/GenBank/DDBJ whole genome shotgun (WGS) entry which is preliminary data.</text>
</comment>
<sequence>MKAHAAVSVRADPRRVRMWRFGVRRPSTGAHAAVPCAPALVGFGSCALRPLSVARSARCAAYPPGAVLSLFGWGLFRA</sequence>
<protein>
    <submittedName>
        <fullName evidence="1">Uncharacterized protein</fullName>
    </submittedName>
</protein>
<keyword evidence="2" id="KW-1185">Reference proteome</keyword>